<evidence type="ECO:0008006" key="2">
    <source>
        <dbReference type="Google" id="ProtNLM"/>
    </source>
</evidence>
<accession>A0A455SY36</accession>
<proteinExistence type="predicted"/>
<reference evidence="1" key="1">
    <citation type="submission" date="2018-12" db="EMBL/GenBank/DDBJ databases">
        <title>Novel natural products biosynthetic potential of the class Ktedonobacteria.</title>
        <authorList>
            <person name="Zheng Y."/>
            <person name="Saitou A."/>
            <person name="Wang C.M."/>
            <person name="Toyoda A."/>
            <person name="Minakuchi Y."/>
            <person name="Sekiguchi Y."/>
            <person name="Ueda K."/>
            <person name="Takano H."/>
            <person name="Sakai Y."/>
            <person name="Yokota A."/>
            <person name="Yabe S."/>
        </authorList>
    </citation>
    <scope>NUCLEOTIDE SEQUENCE</scope>
    <source>
        <strain evidence="1">COM3</strain>
    </source>
</reference>
<gene>
    <name evidence="1" type="ORF">KTC_48050</name>
</gene>
<dbReference type="PROSITE" id="PS51257">
    <property type="entry name" value="PROKAR_LIPOPROTEIN"/>
    <property type="match status" value="1"/>
</dbReference>
<dbReference type="EMBL" id="AP019376">
    <property type="protein sequence ID" value="BBH90054.1"/>
    <property type="molecule type" value="Genomic_DNA"/>
</dbReference>
<protein>
    <recommendedName>
        <fullName evidence="2">Lipoprotein</fullName>
    </recommendedName>
</protein>
<name>A0A455SY36_9CHLR</name>
<evidence type="ECO:0000313" key="1">
    <source>
        <dbReference type="EMBL" id="BBH90054.1"/>
    </source>
</evidence>
<sequence length="165" mass="18592">MRIVWSLLLLVLLLTGCGEPAVHWKEIRVFHGKGSAVLNRLGLRVSGIWAVRLSCRGEGHVTAMLYPLDVGGSFKCGQTRSAFKVQEREGTLHQLELVTDPAEQWQVQLFVCTGTLASCRQYPPETHAKGTPYQFVRANGIIDNNRATYSYERAEISCKEIWRVF</sequence>
<dbReference type="AlphaFoldDB" id="A0A455SY36"/>
<organism evidence="1">
    <name type="scientific">Thermosporothrix sp. COM3</name>
    <dbReference type="NCBI Taxonomy" id="2490863"/>
    <lineage>
        <taxon>Bacteria</taxon>
        <taxon>Bacillati</taxon>
        <taxon>Chloroflexota</taxon>
        <taxon>Ktedonobacteria</taxon>
        <taxon>Ktedonobacterales</taxon>
        <taxon>Thermosporotrichaceae</taxon>
        <taxon>Thermosporothrix</taxon>
    </lineage>
</organism>